<dbReference type="OMA" id="QDATGIM"/>
<organism evidence="8 9">
    <name type="scientific">Macleaya cordata</name>
    <name type="common">Five-seeded plume-poppy</name>
    <name type="synonym">Bocconia cordata</name>
    <dbReference type="NCBI Taxonomy" id="56857"/>
    <lineage>
        <taxon>Eukaryota</taxon>
        <taxon>Viridiplantae</taxon>
        <taxon>Streptophyta</taxon>
        <taxon>Embryophyta</taxon>
        <taxon>Tracheophyta</taxon>
        <taxon>Spermatophyta</taxon>
        <taxon>Magnoliopsida</taxon>
        <taxon>Ranunculales</taxon>
        <taxon>Papaveraceae</taxon>
        <taxon>Papaveroideae</taxon>
        <taxon>Macleaya</taxon>
    </lineage>
</organism>
<evidence type="ECO:0000256" key="3">
    <source>
        <dbReference type="ARBA" id="ARBA00022989"/>
    </source>
</evidence>
<protein>
    <submittedName>
        <fullName evidence="8">Late embryogenesis abundant protein</fullName>
    </submittedName>
</protein>
<dbReference type="AlphaFoldDB" id="A0A200QJP8"/>
<evidence type="ECO:0000259" key="7">
    <source>
        <dbReference type="Pfam" id="PF03168"/>
    </source>
</evidence>
<keyword evidence="2 6" id="KW-0812">Transmembrane</keyword>
<dbReference type="FunCoup" id="A0A200QJP8">
    <property type="interactions" value="740"/>
</dbReference>
<evidence type="ECO:0000256" key="4">
    <source>
        <dbReference type="ARBA" id="ARBA00023136"/>
    </source>
</evidence>
<reference evidence="8 9" key="1">
    <citation type="journal article" date="2017" name="Mol. Plant">
        <title>The Genome of Medicinal Plant Macleaya cordata Provides New Insights into Benzylisoquinoline Alkaloids Metabolism.</title>
        <authorList>
            <person name="Liu X."/>
            <person name="Liu Y."/>
            <person name="Huang P."/>
            <person name="Ma Y."/>
            <person name="Qing Z."/>
            <person name="Tang Q."/>
            <person name="Cao H."/>
            <person name="Cheng P."/>
            <person name="Zheng Y."/>
            <person name="Yuan Z."/>
            <person name="Zhou Y."/>
            <person name="Liu J."/>
            <person name="Tang Z."/>
            <person name="Zhuo Y."/>
            <person name="Zhang Y."/>
            <person name="Yu L."/>
            <person name="Huang J."/>
            <person name="Yang P."/>
            <person name="Peng Q."/>
            <person name="Zhang J."/>
            <person name="Jiang W."/>
            <person name="Zhang Z."/>
            <person name="Lin K."/>
            <person name="Ro D.K."/>
            <person name="Chen X."/>
            <person name="Xiong X."/>
            <person name="Shang Y."/>
            <person name="Huang S."/>
            <person name="Zeng J."/>
        </authorList>
    </citation>
    <scope>NUCLEOTIDE SEQUENCE [LARGE SCALE GENOMIC DNA]</scope>
    <source>
        <strain evidence="9">cv. BLH2017</strain>
        <tissue evidence="8">Root</tissue>
    </source>
</reference>
<dbReference type="EMBL" id="MVGT01001847">
    <property type="protein sequence ID" value="OVA10738.1"/>
    <property type="molecule type" value="Genomic_DNA"/>
</dbReference>
<accession>A0A200QJP8</accession>
<evidence type="ECO:0000313" key="9">
    <source>
        <dbReference type="Proteomes" id="UP000195402"/>
    </source>
</evidence>
<feature type="domain" description="Late embryogenesis abundant protein LEA-2 subgroup" evidence="7">
    <location>
        <begin position="123"/>
        <end position="224"/>
    </location>
</feature>
<comment type="caution">
    <text evidence="8">The sequence shown here is derived from an EMBL/GenBank/DDBJ whole genome shotgun (WGS) entry which is preliminary data.</text>
</comment>
<dbReference type="InterPro" id="IPR004864">
    <property type="entry name" value="LEA_2"/>
</dbReference>
<name>A0A200QJP8_MACCD</name>
<evidence type="ECO:0000313" key="8">
    <source>
        <dbReference type="EMBL" id="OVA10738.1"/>
    </source>
</evidence>
<dbReference type="STRING" id="56857.A0A200QJP8"/>
<dbReference type="GO" id="GO:0005886">
    <property type="term" value="C:plasma membrane"/>
    <property type="evidence" value="ECO:0007669"/>
    <property type="project" value="TreeGrafter"/>
</dbReference>
<evidence type="ECO:0000256" key="1">
    <source>
        <dbReference type="ARBA" id="ARBA00004167"/>
    </source>
</evidence>
<dbReference type="OrthoDB" id="1917746at2759"/>
<proteinExistence type="predicted"/>
<feature type="transmembrane region" description="Helical" evidence="6">
    <location>
        <begin position="67"/>
        <end position="90"/>
    </location>
</feature>
<dbReference type="InterPro" id="IPR044839">
    <property type="entry name" value="NDR1-like"/>
</dbReference>
<dbReference type="Pfam" id="PF03168">
    <property type="entry name" value="LEA_2"/>
    <property type="match status" value="1"/>
</dbReference>
<gene>
    <name evidence="8" type="ORF">BVC80_645g63</name>
</gene>
<dbReference type="Proteomes" id="UP000195402">
    <property type="component" value="Unassembled WGS sequence"/>
</dbReference>
<dbReference type="PANTHER" id="PTHR31234">
    <property type="entry name" value="LATE EMBRYOGENESIS ABUNDANT (LEA) HYDROXYPROLINE-RICH GLYCOPROTEIN FAMILY"/>
    <property type="match status" value="1"/>
</dbReference>
<dbReference type="GO" id="GO:0098542">
    <property type="term" value="P:defense response to other organism"/>
    <property type="evidence" value="ECO:0007669"/>
    <property type="project" value="InterPro"/>
</dbReference>
<feature type="region of interest" description="Disordered" evidence="5">
    <location>
        <begin position="14"/>
        <end position="36"/>
    </location>
</feature>
<evidence type="ECO:0000256" key="2">
    <source>
        <dbReference type="ARBA" id="ARBA00022692"/>
    </source>
</evidence>
<evidence type="ECO:0000256" key="6">
    <source>
        <dbReference type="SAM" id="Phobius"/>
    </source>
</evidence>
<sequence length="250" mass="28505">MADHQRIHPVTDVEAPPTVPLVPRGSSRSEKGDPINEYYPPFRRTIPVIHTKPPRKKRSCCCKCICWTLSLLILLLIILGATAGILYAVFKPKLPKYSIDRLRITDFRLNNDSSLFAEFKVRITTTNPNKKIGIYYEDGSHLNVWYKNFKLCEGFLPKFYQGHQNITVLDLGLTGQNEDGNSLMTALFEQQQTGSIPLDLNVKVPVRVKLGKLKLMKVKFKVRCKLVVDSLSTDNLIRIRSSSCKFKLRI</sequence>
<comment type="subcellular location">
    <subcellularLocation>
        <location evidence="1">Membrane</location>
        <topology evidence="1">Single-pass membrane protein</topology>
    </subcellularLocation>
</comment>
<keyword evidence="9" id="KW-1185">Reference proteome</keyword>
<dbReference type="InParanoid" id="A0A200QJP8"/>
<keyword evidence="3 6" id="KW-1133">Transmembrane helix</keyword>
<evidence type="ECO:0000256" key="5">
    <source>
        <dbReference type="SAM" id="MobiDB-lite"/>
    </source>
</evidence>
<keyword evidence="4 6" id="KW-0472">Membrane</keyword>
<dbReference type="PANTHER" id="PTHR31234:SF72">
    <property type="entry name" value="NDR1_HIN1-LIKE PROTEIN 6"/>
    <property type="match status" value="1"/>
</dbReference>